<keyword evidence="3" id="KW-1185">Reference proteome</keyword>
<name>A0A6G1C6C7_9ORYZ</name>
<evidence type="ECO:0000313" key="2">
    <source>
        <dbReference type="EMBL" id="KAF0895809.1"/>
    </source>
</evidence>
<feature type="region of interest" description="Disordered" evidence="1">
    <location>
        <begin position="68"/>
        <end position="104"/>
    </location>
</feature>
<gene>
    <name evidence="2" type="ORF">E2562_016542</name>
</gene>
<evidence type="ECO:0000313" key="3">
    <source>
        <dbReference type="Proteomes" id="UP000479710"/>
    </source>
</evidence>
<feature type="compositionally biased region" description="Low complexity" evidence="1">
    <location>
        <begin position="1"/>
        <end position="15"/>
    </location>
</feature>
<dbReference type="AlphaFoldDB" id="A0A6G1C6C7"/>
<protein>
    <submittedName>
        <fullName evidence="2">Uncharacterized protein</fullName>
    </submittedName>
</protein>
<organism evidence="2 3">
    <name type="scientific">Oryza meyeriana var. granulata</name>
    <dbReference type="NCBI Taxonomy" id="110450"/>
    <lineage>
        <taxon>Eukaryota</taxon>
        <taxon>Viridiplantae</taxon>
        <taxon>Streptophyta</taxon>
        <taxon>Embryophyta</taxon>
        <taxon>Tracheophyta</taxon>
        <taxon>Spermatophyta</taxon>
        <taxon>Magnoliopsida</taxon>
        <taxon>Liliopsida</taxon>
        <taxon>Poales</taxon>
        <taxon>Poaceae</taxon>
        <taxon>BOP clade</taxon>
        <taxon>Oryzoideae</taxon>
        <taxon>Oryzeae</taxon>
        <taxon>Oryzinae</taxon>
        <taxon>Oryza</taxon>
        <taxon>Oryza meyeriana</taxon>
    </lineage>
</organism>
<proteinExistence type="predicted"/>
<comment type="caution">
    <text evidence="2">The sequence shown here is derived from an EMBL/GenBank/DDBJ whole genome shotgun (WGS) entry which is preliminary data.</text>
</comment>
<sequence length="104" mass="10908">MTTATSTFYHTTSSSGALPTLHRCPLLPTPPSAPCPTATTKTLVVAEDVKPGTEQIDHHGDVGINLQPDGGKLPTMLRSDGAQATVDPPSPSLEHHITVTMPCR</sequence>
<evidence type="ECO:0000256" key="1">
    <source>
        <dbReference type="SAM" id="MobiDB-lite"/>
    </source>
</evidence>
<dbReference type="EMBL" id="SPHZ02000010">
    <property type="protein sequence ID" value="KAF0895809.1"/>
    <property type="molecule type" value="Genomic_DNA"/>
</dbReference>
<accession>A0A6G1C6C7</accession>
<feature type="region of interest" description="Disordered" evidence="1">
    <location>
        <begin position="1"/>
        <end position="22"/>
    </location>
</feature>
<reference evidence="2 3" key="1">
    <citation type="submission" date="2019-11" db="EMBL/GenBank/DDBJ databases">
        <title>Whole genome sequence of Oryza granulata.</title>
        <authorList>
            <person name="Li W."/>
        </authorList>
    </citation>
    <scope>NUCLEOTIDE SEQUENCE [LARGE SCALE GENOMIC DNA]</scope>
    <source>
        <strain evidence="3">cv. Menghai</strain>
        <tissue evidence="2">Leaf</tissue>
    </source>
</reference>
<dbReference type="Proteomes" id="UP000479710">
    <property type="component" value="Unassembled WGS sequence"/>
</dbReference>